<dbReference type="RefSeq" id="XP_006957270.1">
    <property type="nucleotide sequence ID" value="XM_006957208.1"/>
</dbReference>
<dbReference type="HOGENOM" id="CLU_2005680_0_0_1"/>
<reference evidence="2 3" key="1">
    <citation type="journal article" date="2012" name="Fungal Genet. Biol.">
        <title>The genome of the xerotolerant mold Wallemia sebi reveals adaptations to osmotic stress and suggests cryptic sexual reproduction.</title>
        <authorList>
            <person name="Padamsee M."/>
            <person name="Kumar T.K.A."/>
            <person name="Riley R."/>
            <person name="Binder M."/>
            <person name="Boyd A."/>
            <person name="Calvo A.M."/>
            <person name="Furukawa K."/>
            <person name="Hesse C."/>
            <person name="Hohmann S."/>
            <person name="James T.Y."/>
            <person name="LaButti K."/>
            <person name="Lapidus A."/>
            <person name="Lindquist E."/>
            <person name="Lucas S."/>
            <person name="Miller K."/>
            <person name="Shantappa S."/>
            <person name="Grigoriev I.V."/>
            <person name="Hibbett D.S."/>
            <person name="McLaughlin D.J."/>
            <person name="Spatafora J.W."/>
            <person name="Aime M.C."/>
        </authorList>
    </citation>
    <scope>NUCLEOTIDE SEQUENCE [LARGE SCALE GENOMIC DNA]</scope>
    <source>
        <strain evidence="3">ATCC MYA-4683 / CBS 633.66</strain>
    </source>
</reference>
<evidence type="ECO:0000313" key="2">
    <source>
        <dbReference type="EMBL" id="EIM22601.1"/>
    </source>
</evidence>
<accession>I4YF59</accession>
<dbReference type="GeneID" id="18471014"/>
<keyword evidence="3" id="KW-1185">Reference proteome</keyword>
<organism evidence="2 3">
    <name type="scientific">Wallemia mellicola (strain ATCC MYA-4683 / CBS 633.66)</name>
    <name type="common">Wallemia sebi (CBS 633.66)</name>
    <dbReference type="NCBI Taxonomy" id="671144"/>
    <lineage>
        <taxon>Eukaryota</taxon>
        <taxon>Fungi</taxon>
        <taxon>Dikarya</taxon>
        <taxon>Basidiomycota</taxon>
        <taxon>Wallemiomycotina</taxon>
        <taxon>Wallemiomycetes</taxon>
        <taxon>Wallemiales</taxon>
        <taxon>Wallemiaceae</taxon>
        <taxon>Wallemia</taxon>
    </lineage>
</organism>
<sequence length="124" mass="13385">MSEFTDKLYLQAVAWVVRRNKKAGAWQQTDPGQEGSPTWGYKEEPSSTHLTADADASTGVGMAALRGNTREDDEPRPSFQSYENNAPGVTVSDLLSNGQGYGVVPQHVVCANSLLLKESTLANN</sequence>
<dbReference type="AlphaFoldDB" id="I4YF59"/>
<feature type="region of interest" description="Disordered" evidence="1">
    <location>
        <begin position="21"/>
        <end position="87"/>
    </location>
</feature>
<proteinExistence type="predicted"/>
<dbReference type="InParanoid" id="I4YF59"/>
<dbReference type="KEGG" id="wse:WALSEDRAFT_27860"/>
<dbReference type="Proteomes" id="UP000005242">
    <property type="component" value="Unassembled WGS sequence"/>
</dbReference>
<evidence type="ECO:0000313" key="3">
    <source>
        <dbReference type="Proteomes" id="UP000005242"/>
    </source>
</evidence>
<name>I4YF59_WALMC</name>
<protein>
    <submittedName>
        <fullName evidence="2">Uncharacterized protein</fullName>
    </submittedName>
</protein>
<gene>
    <name evidence="2" type="ORF">WALSEDRAFT_27860</name>
</gene>
<dbReference type="EMBL" id="JH668227">
    <property type="protein sequence ID" value="EIM22601.1"/>
    <property type="molecule type" value="Genomic_DNA"/>
</dbReference>
<evidence type="ECO:0000256" key="1">
    <source>
        <dbReference type="SAM" id="MobiDB-lite"/>
    </source>
</evidence>